<dbReference type="PANTHER" id="PTHR11208">
    <property type="entry name" value="RNA-BINDING PROTEIN RELATED"/>
    <property type="match status" value="1"/>
</dbReference>
<reference evidence="4" key="2">
    <citation type="submission" date="2020-08" db="EMBL/GenBank/DDBJ databases">
        <title>Plant Genome Project.</title>
        <authorList>
            <person name="Zhang R.-G."/>
        </authorList>
    </citation>
    <scope>NUCLEOTIDE SEQUENCE</scope>
    <source>
        <strain evidence="4">Huo1</strain>
        <tissue evidence="4">Leaf</tissue>
    </source>
</reference>
<name>A0A8X9AB04_SALSN</name>
<dbReference type="AlphaFoldDB" id="A0A8X9AB04"/>
<dbReference type="Pfam" id="PF22675">
    <property type="entry name" value="KH-I_KHDC4-BBP"/>
    <property type="match status" value="1"/>
</dbReference>
<gene>
    <name evidence="4" type="ORF">SASPL_104792</name>
</gene>
<dbReference type="GO" id="GO:0003729">
    <property type="term" value="F:mRNA binding"/>
    <property type="evidence" value="ECO:0007669"/>
    <property type="project" value="TreeGrafter"/>
</dbReference>
<dbReference type="GO" id="GO:0005634">
    <property type="term" value="C:nucleus"/>
    <property type="evidence" value="ECO:0007669"/>
    <property type="project" value="TreeGrafter"/>
</dbReference>
<feature type="compositionally biased region" description="Polar residues" evidence="2">
    <location>
        <begin position="487"/>
        <end position="505"/>
    </location>
</feature>
<dbReference type="OrthoDB" id="6777263at2759"/>
<reference evidence="4" key="1">
    <citation type="submission" date="2018-01" db="EMBL/GenBank/DDBJ databases">
        <authorList>
            <person name="Mao J.F."/>
        </authorList>
    </citation>
    <scope>NUCLEOTIDE SEQUENCE</scope>
    <source>
        <strain evidence="4">Huo1</strain>
        <tissue evidence="4">Leaf</tissue>
    </source>
</reference>
<evidence type="ECO:0000313" key="5">
    <source>
        <dbReference type="Proteomes" id="UP000298416"/>
    </source>
</evidence>
<feature type="domain" description="KHDC4/BBP-like KH-domain type I" evidence="3">
    <location>
        <begin position="185"/>
        <end position="265"/>
    </location>
</feature>
<comment type="caution">
    <text evidence="4">The sequence shown here is derived from an EMBL/GenBank/DDBJ whole genome shotgun (WGS) entry which is preliminary data.</text>
</comment>
<proteinExistence type="predicted"/>
<keyword evidence="5" id="KW-1185">Reference proteome</keyword>
<evidence type="ECO:0000313" key="4">
    <source>
        <dbReference type="EMBL" id="KAG6433184.1"/>
    </source>
</evidence>
<dbReference type="InterPro" id="IPR055256">
    <property type="entry name" value="KH_1_KHDC4/BBP-like"/>
</dbReference>
<dbReference type="EMBL" id="PNBA02000002">
    <property type="protein sequence ID" value="KAG6433184.1"/>
    <property type="molecule type" value="Genomic_DNA"/>
</dbReference>
<evidence type="ECO:0000256" key="2">
    <source>
        <dbReference type="SAM" id="MobiDB-lite"/>
    </source>
</evidence>
<feature type="compositionally biased region" description="Polar residues" evidence="2">
    <location>
        <begin position="390"/>
        <end position="415"/>
    </location>
</feature>
<evidence type="ECO:0000256" key="1">
    <source>
        <dbReference type="ARBA" id="ARBA00022884"/>
    </source>
</evidence>
<feature type="region of interest" description="Disordered" evidence="2">
    <location>
        <begin position="385"/>
        <end position="546"/>
    </location>
</feature>
<organism evidence="4">
    <name type="scientific">Salvia splendens</name>
    <name type="common">Scarlet sage</name>
    <dbReference type="NCBI Taxonomy" id="180675"/>
    <lineage>
        <taxon>Eukaryota</taxon>
        <taxon>Viridiplantae</taxon>
        <taxon>Streptophyta</taxon>
        <taxon>Embryophyta</taxon>
        <taxon>Tracheophyta</taxon>
        <taxon>Spermatophyta</taxon>
        <taxon>Magnoliopsida</taxon>
        <taxon>eudicotyledons</taxon>
        <taxon>Gunneridae</taxon>
        <taxon>Pentapetalae</taxon>
        <taxon>asterids</taxon>
        <taxon>lamiids</taxon>
        <taxon>Lamiales</taxon>
        <taxon>Lamiaceae</taxon>
        <taxon>Nepetoideae</taxon>
        <taxon>Mentheae</taxon>
        <taxon>Salviinae</taxon>
        <taxon>Salvia</taxon>
        <taxon>Salvia subgen. Calosphace</taxon>
        <taxon>core Calosphace</taxon>
    </lineage>
</organism>
<feature type="compositionally biased region" description="Polar residues" evidence="2">
    <location>
        <begin position="450"/>
        <end position="469"/>
    </location>
</feature>
<evidence type="ECO:0000259" key="3">
    <source>
        <dbReference type="Pfam" id="PF22675"/>
    </source>
</evidence>
<protein>
    <recommendedName>
        <fullName evidence="3">KHDC4/BBP-like KH-domain type I domain-containing protein</fullName>
    </recommendedName>
</protein>
<dbReference type="InterPro" id="IPR045071">
    <property type="entry name" value="BBP-like"/>
</dbReference>
<feature type="region of interest" description="Disordered" evidence="2">
    <location>
        <begin position="764"/>
        <end position="789"/>
    </location>
</feature>
<sequence>MVTEVGPASTDIQTTVTAPPPTASTSGPKTSMFAKRSGFVIPKNKLSGSLVPVFRGSKKRDADMINEDATKKVQRKTKWGPDLTMDTTVRKGRALAYQTRIDQISQLLTFGVLELEHSEDSFATSESHHWKTSDHQLSREELEQLEFEKREIIGEILKLNPAFKPPTDYKPLLKEAKVTIPIKEHPSYNFIGLVFGPLSDTQKRLEKETGTKIQVYGTKADTGGPVEITSDEKEIDNAYEDMYVNIAADTHEKVDSAVALIELLITSVSMNPVSSSTTSTVALADNTNTNQTQSMPTSTVTPVLTNQGTPQLFPGSLPLPQGQFPQYPQTWFPVGPTQAPTYRHSGFVNPSNASAAFLNNTGQVSSSPLNHSNVPTLFGPRPVIPASFSPVPQNPSAPTSGTQSSYMQQPPSHAQTGGPPPPYMHQAPPSTGWPGPPHNLPLTSRPPFSGSESSRWLPSQVSTSASQGPANIMQGPPVNHPNDMISPLSTGAQSSRPVANQQSLGFSPMLPSAGPESTPSSMGSLQPAMPQMTMRPPPSNAVPGSAPMPFPTQPSGSLPQPGMLNSYPGNAANIDSIRPVPGTIPRPQQPSSGDFTFQPHRPPSAVSQGWQTNQSVPQNIRHPVQAGQTSLPPHSPHMRPMLNNMNLSPMHGFPRPLASHQMNQPRPHTPTNFAGNSTVPIPPRHQMMPGHNAGVPNMPPRNFAPHPINNTLGPFPPRLENHLARPPRFPTPHQHFGNPPRRPFPSHQVYDPFVPTAAPFNSQMGSNAARIPSESDPEYEDLMASVGVK</sequence>
<dbReference type="GO" id="GO:0048024">
    <property type="term" value="P:regulation of mRNA splicing, via spliceosome"/>
    <property type="evidence" value="ECO:0007669"/>
    <property type="project" value="TreeGrafter"/>
</dbReference>
<feature type="region of interest" description="Disordered" evidence="2">
    <location>
        <begin position="1"/>
        <end position="31"/>
    </location>
</feature>
<feature type="region of interest" description="Disordered" evidence="2">
    <location>
        <begin position="569"/>
        <end position="610"/>
    </location>
</feature>
<dbReference type="PANTHER" id="PTHR11208:SF98">
    <property type="entry name" value="RNA-BINDING KH DOMAIN-CONTAINING PROTEIN"/>
    <property type="match status" value="1"/>
</dbReference>
<accession>A0A8X9AB04</accession>
<feature type="compositionally biased region" description="Pro residues" evidence="2">
    <location>
        <begin position="535"/>
        <end position="546"/>
    </location>
</feature>
<feature type="compositionally biased region" description="Polar residues" evidence="2">
    <location>
        <begin position="515"/>
        <end position="524"/>
    </location>
</feature>
<keyword evidence="1" id="KW-0694">RNA-binding</keyword>
<dbReference type="Proteomes" id="UP000298416">
    <property type="component" value="Unassembled WGS sequence"/>
</dbReference>